<accession>A0AAV4S3F0</accession>
<protein>
    <submittedName>
        <fullName evidence="1">Uncharacterized protein</fullName>
    </submittedName>
</protein>
<organism evidence="1 2">
    <name type="scientific">Caerostris extrusa</name>
    <name type="common">Bark spider</name>
    <name type="synonym">Caerostris bankana</name>
    <dbReference type="NCBI Taxonomy" id="172846"/>
    <lineage>
        <taxon>Eukaryota</taxon>
        <taxon>Metazoa</taxon>
        <taxon>Ecdysozoa</taxon>
        <taxon>Arthropoda</taxon>
        <taxon>Chelicerata</taxon>
        <taxon>Arachnida</taxon>
        <taxon>Araneae</taxon>
        <taxon>Araneomorphae</taxon>
        <taxon>Entelegynae</taxon>
        <taxon>Araneoidea</taxon>
        <taxon>Araneidae</taxon>
        <taxon>Caerostris</taxon>
    </lineage>
</organism>
<proteinExistence type="predicted"/>
<dbReference type="Proteomes" id="UP001054945">
    <property type="component" value="Unassembled WGS sequence"/>
</dbReference>
<sequence length="353" mass="41514">MGDQHMKNLVCQLMSVFYYIFNLEYMEKVSIGFDSTITEELVTNLVKAMWTKSYFVRQHWIPYFEKFRKFIQKNPIEYIKHIVYACHMVSDHTQNIFERFLDVYTTVITLTVMFKLEVHNIFVPYTPHIFTVYFDLALEKPFYQGGGWKRLHKFISRKEYIKGFKDVVGIQNTIDAFADVEKLKKIVRGVTLLNKPLSYKPEMVSKFEIDTHEQTVRLTSWITQTFINEQFSEDEGDGPIEIAELRNSLSSVINMLFNYTKVLHLTTPSFISENKEMFYDDTDPLLFVRKLAYNIVYRKSADSIMGNKCLRKLKNKPLVLFALSSYVKSIGEGVNELAMIFQYFEDVLSEDSI</sequence>
<comment type="caution">
    <text evidence="1">The sequence shown here is derived from an EMBL/GenBank/DDBJ whole genome shotgun (WGS) entry which is preliminary data.</text>
</comment>
<reference evidence="1 2" key="1">
    <citation type="submission" date="2021-06" db="EMBL/GenBank/DDBJ databases">
        <title>Caerostris extrusa draft genome.</title>
        <authorList>
            <person name="Kono N."/>
            <person name="Arakawa K."/>
        </authorList>
    </citation>
    <scope>NUCLEOTIDE SEQUENCE [LARGE SCALE GENOMIC DNA]</scope>
</reference>
<evidence type="ECO:0000313" key="1">
    <source>
        <dbReference type="EMBL" id="GIY28693.1"/>
    </source>
</evidence>
<keyword evidence="2" id="KW-1185">Reference proteome</keyword>
<gene>
    <name evidence="1" type="ORF">CEXT_301691</name>
</gene>
<name>A0AAV4S3F0_CAEEX</name>
<dbReference type="EMBL" id="BPLR01008977">
    <property type="protein sequence ID" value="GIY28693.1"/>
    <property type="molecule type" value="Genomic_DNA"/>
</dbReference>
<dbReference type="AlphaFoldDB" id="A0AAV4S3F0"/>
<evidence type="ECO:0000313" key="2">
    <source>
        <dbReference type="Proteomes" id="UP001054945"/>
    </source>
</evidence>